<dbReference type="EMBL" id="BAAAQX010000009">
    <property type="protein sequence ID" value="GAA2208448.1"/>
    <property type="molecule type" value="Genomic_DNA"/>
</dbReference>
<keyword evidence="2" id="KW-1185">Reference proteome</keyword>
<evidence type="ECO:0000313" key="2">
    <source>
        <dbReference type="Proteomes" id="UP001499843"/>
    </source>
</evidence>
<evidence type="ECO:0008006" key="3">
    <source>
        <dbReference type="Google" id="ProtNLM"/>
    </source>
</evidence>
<protein>
    <recommendedName>
        <fullName evidence="3">DUF1062 domain-containing protein</fullName>
    </recommendedName>
</protein>
<dbReference type="InterPro" id="IPR009412">
    <property type="entry name" value="DUF1062"/>
</dbReference>
<gene>
    <name evidence="1" type="ORF">GCM10009850_039060</name>
</gene>
<reference evidence="1 2" key="1">
    <citation type="journal article" date="2019" name="Int. J. Syst. Evol. Microbiol.">
        <title>The Global Catalogue of Microorganisms (GCM) 10K type strain sequencing project: providing services to taxonomists for standard genome sequencing and annotation.</title>
        <authorList>
            <consortium name="The Broad Institute Genomics Platform"/>
            <consortium name="The Broad Institute Genome Sequencing Center for Infectious Disease"/>
            <person name="Wu L."/>
            <person name="Ma J."/>
        </authorList>
    </citation>
    <scope>NUCLEOTIDE SEQUENCE [LARGE SCALE GENOMIC DNA]</scope>
    <source>
        <strain evidence="1 2">JCM 16114</strain>
    </source>
</reference>
<proteinExistence type="predicted"/>
<name>A0ABN3CGM5_9ACTN</name>
<dbReference type="Proteomes" id="UP001499843">
    <property type="component" value="Unassembled WGS sequence"/>
</dbReference>
<organism evidence="1 2">
    <name type="scientific">Nonomuraea monospora</name>
    <dbReference type="NCBI Taxonomy" id="568818"/>
    <lineage>
        <taxon>Bacteria</taxon>
        <taxon>Bacillati</taxon>
        <taxon>Actinomycetota</taxon>
        <taxon>Actinomycetes</taxon>
        <taxon>Streptosporangiales</taxon>
        <taxon>Streptosporangiaceae</taxon>
        <taxon>Nonomuraea</taxon>
    </lineage>
</organism>
<comment type="caution">
    <text evidence="1">The sequence shown here is derived from an EMBL/GenBank/DDBJ whole genome shotgun (WGS) entry which is preliminary data.</text>
</comment>
<dbReference type="Pfam" id="PF06353">
    <property type="entry name" value="DUF1062"/>
    <property type="match status" value="1"/>
</dbReference>
<sequence length="186" mass="21046">MSSHPHIVLPWVVRRTRMPLLTIRCVDCPSERATIGDGKFRVNCNGKLLGIWLLVNCASCGRTSKLSVHDRVPVRSLPAGRLAGYWADSPSLVEETLFDPLFARRNRFALDWEGRWELHAPLIPEEDSCVRIAVTFDDPVPVRPEWLIAHGLGISRGEIARRVRTDVPINRRTKQGFSFVLMEPVS</sequence>
<evidence type="ECO:0000313" key="1">
    <source>
        <dbReference type="EMBL" id="GAA2208448.1"/>
    </source>
</evidence>
<accession>A0ABN3CGM5</accession>